<reference evidence="2" key="1">
    <citation type="submission" date="2022-04" db="EMBL/GenBank/DDBJ databases">
        <title>Complete genome sequences of Ezakiella coagulans and Fenollaria massiliensis.</title>
        <authorList>
            <person name="France M.T."/>
            <person name="Clifford J."/>
            <person name="Narina S."/>
            <person name="Rutt L."/>
            <person name="Ravel J."/>
        </authorList>
    </citation>
    <scope>NUCLEOTIDE SEQUENCE</scope>
    <source>
        <strain evidence="2">C0061C2</strain>
    </source>
</reference>
<name>A0A9E7DIS3_9FIRM</name>
<organism evidence="2 3">
    <name type="scientific">Fenollaria massiliensis</name>
    <dbReference type="NCBI Taxonomy" id="938288"/>
    <lineage>
        <taxon>Bacteria</taxon>
        <taxon>Bacillati</taxon>
        <taxon>Bacillota</taxon>
        <taxon>Clostridia</taxon>
        <taxon>Eubacteriales</taxon>
        <taxon>Fenollaria</taxon>
    </lineage>
</organism>
<protein>
    <submittedName>
        <fullName evidence="2">NERD domain-containing protein</fullName>
    </submittedName>
</protein>
<sequence>MDYLEEYIDSKIRQGTFKLLDMGFGLLKKGGESFKQISLASNIIVSLSLGEYPKAKYDKVNADGIQRYRLFDKDDIDDIMYKFLIFELKKANAYKAELGFNTYDIAWELSEIDKIIYNSDIYNTDESALYQEQYLSNDEFLEFYKSYGPADVLDNLKAYAVEEACAFITAASFLETTFILTRTVHEIICYHLIGTGFGRSYHDFLKYNEVSLENALATAFKYIFFAYPYKNTDENDTEYISTIANRYSEFEDYKNKIYSSENPLDHVMINRDYTYEELDPEIRAFYLEGNEDALEELKSLYDHFVILGNSYLNKLKLIVESIEANNNLYKGLSRGKDGEDFAYEYLRKVLPRDWELLRNVNVAFDGEQRENDLILISNKGIFTIEVKNYMAGSITVKNDGKVIHNIGNGVADESRSVIEQSESHVAFITRFMEENSKINRKKWYELVHGTVVISNNEMEVDNQSSYPIFRAALLRQYILNNFDDVFTDEEVQEIKNLILSKAKADVKRKYLFINPDIDIAEYITMIQSNYVDFMNKYIYLLGNLDSTINLTGSVTLIPRMDDEGDVSYLITTSDTSLMLSNIDEENHDFIKRLLNI</sequence>
<evidence type="ECO:0000259" key="1">
    <source>
        <dbReference type="PROSITE" id="PS50965"/>
    </source>
</evidence>
<evidence type="ECO:0000313" key="2">
    <source>
        <dbReference type="EMBL" id="UQK58686.1"/>
    </source>
</evidence>
<dbReference type="PROSITE" id="PS50965">
    <property type="entry name" value="NERD"/>
    <property type="match status" value="1"/>
</dbReference>
<dbReference type="Pfam" id="PF08378">
    <property type="entry name" value="NERD"/>
    <property type="match status" value="1"/>
</dbReference>
<dbReference type="AlphaFoldDB" id="A0A9E7DIS3"/>
<proteinExistence type="predicted"/>
<dbReference type="RefSeq" id="WP_249242272.1">
    <property type="nucleotide sequence ID" value="NZ_CP096649.1"/>
</dbReference>
<gene>
    <name evidence="2" type="ORF">M1R53_05460</name>
</gene>
<dbReference type="EMBL" id="CP096649">
    <property type="protein sequence ID" value="UQK58686.1"/>
    <property type="molecule type" value="Genomic_DNA"/>
</dbReference>
<evidence type="ECO:0000313" key="3">
    <source>
        <dbReference type="Proteomes" id="UP000831151"/>
    </source>
</evidence>
<feature type="domain" description="NERD" evidence="1">
    <location>
        <begin position="334"/>
        <end position="451"/>
    </location>
</feature>
<dbReference type="InterPro" id="IPR011528">
    <property type="entry name" value="NERD"/>
</dbReference>
<accession>A0A9E7DIS3</accession>
<keyword evidence="3" id="KW-1185">Reference proteome</keyword>
<dbReference type="Proteomes" id="UP000831151">
    <property type="component" value="Chromosome"/>
</dbReference>
<dbReference type="KEGG" id="fms:M1R53_05460"/>